<evidence type="ECO:0000313" key="5">
    <source>
        <dbReference type="Proteomes" id="UP000256297"/>
    </source>
</evidence>
<dbReference type="Proteomes" id="UP000254259">
    <property type="component" value="Plasmid CBM2636p"/>
</dbReference>
<organism evidence="2 5">
    <name type="scientific">Cupriavidus taiwanensis</name>
    <dbReference type="NCBI Taxonomy" id="164546"/>
    <lineage>
        <taxon>Bacteria</taxon>
        <taxon>Pseudomonadati</taxon>
        <taxon>Pseudomonadota</taxon>
        <taxon>Betaproteobacteria</taxon>
        <taxon>Burkholderiales</taxon>
        <taxon>Burkholderiaceae</taxon>
        <taxon>Cupriavidus</taxon>
    </lineage>
</organism>
<protein>
    <submittedName>
        <fullName evidence="2">Transposase</fullName>
    </submittedName>
</protein>
<dbReference type="InterPro" id="IPR047768">
    <property type="entry name" value="Tn5p-like"/>
</dbReference>
<dbReference type="Gene3D" id="3.90.350.10">
    <property type="entry name" value="Transposase Inhibitor Protein From Tn5, Chain A, domain 1"/>
    <property type="match status" value="1"/>
</dbReference>
<accession>A0A375CMP8</accession>
<dbReference type="EMBL" id="LT984815">
    <property type="protein sequence ID" value="SPD69677.1"/>
    <property type="molecule type" value="Genomic_DNA"/>
</dbReference>
<dbReference type="GO" id="GO:0003677">
    <property type="term" value="F:DNA binding"/>
    <property type="evidence" value="ECO:0007669"/>
    <property type="project" value="InterPro"/>
</dbReference>
<evidence type="ECO:0000313" key="2">
    <source>
        <dbReference type="EMBL" id="SOY75713.1"/>
    </source>
</evidence>
<proteinExistence type="predicted"/>
<sequence>MALMIKAKELGHPADWLLRSQHNRTLPGGGKLWEQVTAGEPVGRIHFTLAARQAQPARAVRQQVWAQRVALPDAAGGVVSATCIVAREVDPPAGVKPIEWRLLSNREVNDLDAAAQLIDWYRARWEVELFFHVLKNGCRVEALQLASMARLERALALFMVVARGGGGNSDSRLTGC</sequence>
<evidence type="ECO:0000259" key="1">
    <source>
        <dbReference type="Pfam" id="PF01609"/>
    </source>
</evidence>
<feature type="domain" description="Transposase IS4-like" evidence="1">
    <location>
        <begin position="109"/>
        <end position="157"/>
    </location>
</feature>
<dbReference type="PANTHER" id="PTHR37319">
    <property type="entry name" value="TRANSPOSASE"/>
    <property type="match status" value="1"/>
</dbReference>
<name>A0A375CMP8_9BURK</name>
<dbReference type="GO" id="GO:0004803">
    <property type="term" value="F:transposase activity"/>
    <property type="evidence" value="ECO:0007669"/>
    <property type="project" value="InterPro"/>
</dbReference>
<dbReference type="Pfam" id="PF01609">
    <property type="entry name" value="DDE_Tnp_1"/>
    <property type="match status" value="1"/>
</dbReference>
<dbReference type="PANTHER" id="PTHR37319:SF1">
    <property type="entry name" value="TRANSPOSASE TN5 DIMERISATION DOMAIN-CONTAINING PROTEIN"/>
    <property type="match status" value="1"/>
</dbReference>
<dbReference type="InterPro" id="IPR002559">
    <property type="entry name" value="Transposase_11"/>
</dbReference>
<dbReference type="GO" id="GO:0006313">
    <property type="term" value="P:DNA transposition"/>
    <property type="evidence" value="ECO:0007669"/>
    <property type="project" value="InterPro"/>
</dbReference>
<gene>
    <name evidence="2" type="ORF">CBM2589_P210001</name>
    <name evidence="3" type="ORF">CBM2636_P20364</name>
</gene>
<dbReference type="EMBL" id="OFSP01000053">
    <property type="protein sequence ID" value="SOY75713.1"/>
    <property type="molecule type" value="Genomic_DNA"/>
</dbReference>
<dbReference type="InterPro" id="IPR012337">
    <property type="entry name" value="RNaseH-like_sf"/>
</dbReference>
<keyword evidence="3" id="KW-0614">Plasmid</keyword>
<evidence type="ECO:0000313" key="3">
    <source>
        <dbReference type="EMBL" id="SPD69677.1"/>
    </source>
</evidence>
<evidence type="ECO:0000313" key="4">
    <source>
        <dbReference type="Proteomes" id="UP000254259"/>
    </source>
</evidence>
<reference evidence="4 5" key="1">
    <citation type="submission" date="2018-01" db="EMBL/GenBank/DDBJ databases">
        <authorList>
            <person name="Clerissi C."/>
        </authorList>
    </citation>
    <scope>NUCLEOTIDE SEQUENCE [LARGE SCALE GENOMIC DNA]</scope>
    <source>
        <strain evidence="2">Cupriavidus taiwanensis STM 3521</strain>
        <strain evidence="3">Cupriavidus taiwanensis SWF 66322</strain>
        <plasmid evidence="5">cbm2589_p</plasmid>
        <plasmid evidence="3">CBM2636p</plasmid>
        <plasmid evidence="4">cbm2636p</plasmid>
    </source>
</reference>
<geneLocation type="plasmid" evidence="4">
    <name>cbm2636p</name>
</geneLocation>
<dbReference type="SUPFAM" id="SSF53098">
    <property type="entry name" value="Ribonuclease H-like"/>
    <property type="match status" value="1"/>
</dbReference>
<dbReference type="AlphaFoldDB" id="A0A375CMP8"/>
<geneLocation type="plasmid" evidence="3">
    <name>CBM2636p</name>
</geneLocation>
<dbReference type="Proteomes" id="UP000256297">
    <property type="component" value="Plasmid CBM2589_p"/>
</dbReference>
<geneLocation type="plasmid" evidence="5">
    <name>cbm2589_p</name>
</geneLocation>